<accession>A0A7M1B3N3</accession>
<organism evidence="4 5">
    <name type="scientific">Sulfurimonas sediminis</name>
    <dbReference type="NCBI Taxonomy" id="2590020"/>
    <lineage>
        <taxon>Bacteria</taxon>
        <taxon>Pseudomonadati</taxon>
        <taxon>Campylobacterota</taxon>
        <taxon>Epsilonproteobacteria</taxon>
        <taxon>Campylobacterales</taxon>
        <taxon>Sulfurimonadaceae</taxon>
        <taxon>Sulfurimonas</taxon>
    </lineage>
</organism>
<evidence type="ECO:0000256" key="2">
    <source>
        <dbReference type="ARBA" id="ARBA00022840"/>
    </source>
</evidence>
<dbReference type="PANTHER" id="PTHR43384">
    <property type="entry name" value="SEPTUM SITE-DETERMINING PROTEIN MIND HOMOLOG, CHLOROPLASTIC-RELATED"/>
    <property type="match status" value="1"/>
</dbReference>
<dbReference type="Proteomes" id="UP000593719">
    <property type="component" value="Chromosome"/>
</dbReference>
<dbReference type="Gene3D" id="3.40.50.300">
    <property type="entry name" value="P-loop containing nucleotide triphosphate hydrolases"/>
    <property type="match status" value="1"/>
</dbReference>
<name>A0A7M1B3N3_9BACT</name>
<dbReference type="InterPro" id="IPR050625">
    <property type="entry name" value="ParA/MinD_ATPase"/>
</dbReference>
<evidence type="ECO:0000256" key="1">
    <source>
        <dbReference type="ARBA" id="ARBA00022741"/>
    </source>
</evidence>
<evidence type="ECO:0000259" key="3">
    <source>
        <dbReference type="Pfam" id="PF13614"/>
    </source>
</evidence>
<sequence length="397" mass="45722">MIIAYVSKIDKECYNDLKDEFTDVKNFNSINDFISFYAASKNRDVVLLYRVENLEDIEKISDIHFNNNIYMIVVGKNDTKFSLLAGKIGVDVYLSEEEADSGLITNLIIKSQSIIKARRGNSNISVFTGINGGVGTTTIAMNLAKTLAQDHPEKNVLFLDFAYTKAVSNLFFNYPQPKKTIVDISNVQNLDMQELFENGLEKLNDNLYFVPGMQKHTDREELEKPENIQMFLNFIMFIKEKFDFIIIDVGVFEDVDLEVDIQEIADNIFVITEFSIPSMSILKTYIDIIDKSGWYSKTHIIANRSDSYGSVTHEEARKILSKGLKHNFEIGFALPNDALHLRECWNEAQLVCDEYPDAPFMLKLKEFGEHFFIHDGALYENAHKNRESFWSRVKQWL</sequence>
<keyword evidence="1" id="KW-0547">Nucleotide-binding</keyword>
<feature type="domain" description="AAA" evidence="3">
    <location>
        <begin position="129"/>
        <end position="285"/>
    </location>
</feature>
<reference evidence="4 5" key="1">
    <citation type="submission" date="2019-06" db="EMBL/GenBank/DDBJ databases">
        <title>Sulfurimonas gotlandica sp. nov., a chemoautotrophic and psychrotolerant epsilonproteobacterium isolated from a pelagic redoxcline, and an emended description of the genus Sulfurimonas.</title>
        <authorList>
            <person name="Wang S."/>
            <person name="Jiang L."/>
            <person name="Shao Z."/>
        </authorList>
    </citation>
    <scope>NUCLEOTIDE SEQUENCE [LARGE SCALE GENOMIC DNA]</scope>
    <source>
        <strain evidence="4 5">S2-6</strain>
    </source>
</reference>
<evidence type="ECO:0000313" key="4">
    <source>
        <dbReference type="EMBL" id="QOP44343.1"/>
    </source>
</evidence>
<dbReference type="PANTHER" id="PTHR43384:SF6">
    <property type="entry name" value="SEPTUM SITE-DETERMINING PROTEIN MIND HOMOLOG, CHLOROPLASTIC"/>
    <property type="match status" value="1"/>
</dbReference>
<dbReference type="GO" id="GO:0051782">
    <property type="term" value="P:negative regulation of cell division"/>
    <property type="evidence" value="ECO:0007669"/>
    <property type="project" value="TreeGrafter"/>
</dbReference>
<dbReference type="GO" id="GO:0009898">
    <property type="term" value="C:cytoplasmic side of plasma membrane"/>
    <property type="evidence" value="ECO:0007669"/>
    <property type="project" value="TreeGrafter"/>
</dbReference>
<dbReference type="InterPro" id="IPR025669">
    <property type="entry name" value="AAA_dom"/>
</dbReference>
<dbReference type="GO" id="GO:0005829">
    <property type="term" value="C:cytosol"/>
    <property type="evidence" value="ECO:0007669"/>
    <property type="project" value="TreeGrafter"/>
</dbReference>
<dbReference type="InterPro" id="IPR027417">
    <property type="entry name" value="P-loop_NTPase"/>
</dbReference>
<keyword evidence="5" id="KW-1185">Reference proteome</keyword>
<dbReference type="GO" id="GO:0016887">
    <property type="term" value="F:ATP hydrolysis activity"/>
    <property type="evidence" value="ECO:0007669"/>
    <property type="project" value="TreeGrafter"/>
</dbReference>
<dbReference type="KEGG" id="ssei:FJR45_10455"/>
<dbReference type="GO" id="GO:0005524">
    <property type="term" value="F:ATP binding"/>
    <property type="evidence" value="ECO:0007669"/>
    <property type="project" value="UniProtKB-KW"/>
</dbReference>
<dbReference type="EMBL" id="CP041235">
    <property type="protein sequence ID" value="QOP44343.1"/>
    <property type="molecule type" value="Genomic_DNA"/>
</dbReference>
<dbReference type="AlphaFoldDB" id="A0A7M1B3N3"/>
<keyword evidence="2" id="KW-0067">ATP-binding</keyword>
<proteinExistence type="predicted"/>
<protein>
    <submittedName>
        <fullName evidence="4">AAA family ATPase</fullName>
    </submittedName>
</protein>
<evidence type="ECO:0000313" key="5">
    <source>
        <dbReference type="Proteomes" id="UP000593719"/>
    </source>
</evidence>
<dbReference type="Pfam" id="PF13614">
    <property type="entry name" value="AAA_31"/>
    <property type="match status" value="1"/>
</dbReference>
<dbReference type="SUPFAM" id="SSF52540">
    <property type="entry name" value="P-loop containing nucleoside triphosphate hydrolases"/>
    <property type="match status" value="1"/>
</dbReference>
<gene>
    <name evidence="4" type="ORF">FJR45_10455</name>
</gene>
<dbReference type="RefSeq" id="WP_193150485.1">
    <property type="nucleotide sequence ID" value="NZ_CP041235.1"/>
</dbReference>